<evidence type="ECO:0000259" key="2">
    <source>
        <dbReference type="Pfam" id="PF07484"/>
    </source>
</evidence>
<feature type="region of interest" description="Disordered" evidence="1">
    <location>
        <begin position="94"/>
        <end position="115"/>
    </location>
</feature>
<protein>
    <submittedName>
        <fullName evidence="3">Phage tail protein</fullName>
    </submittedName>
</protein>
<evidence type="ECO:0000313" key="4">
    <source>
        <dbReference type="Proteomes" id="UP001596233"/>
    </source>
</evidence>
<dbReference type="InterPro" id="IPR011083">
    <property type="entry name" value="Phage_tail_collar_dom"/>
</dbReference>
<dbReference type="RefSeq" id="WP_379231413.1">
    <property type="nucleotide sequence ID" value="NZ_JBHSTE010000001.1"/>
</dbReference>
<feature type="compositionally biased region" description="Polar residues" evidence="1">
    <location>
        <begin position="94"/>
        <end position="106"/>
    </location>
</feature>
<dbReference type="SUPFAM" id="SSF88874">
    <property type="entry name" value="Receptor-binding domain of short tail fibre protein gp12"/>
    <property type="match status" value="1"/>
</dbReference>
<name>A0ABW1V1T5_9BACL</name>
<evidence type="ECO:0000256" key="1">
    <source>
        <dbReference type="SAM" id="MobiDB-lite"/>
    </source>
</evidence>
<sequence length="175" mass="18159">MDPYVGEIRLFAGNYAPRGWALCDGSIMHVQQNPALFAVIGSQYGGDGHTTFALPNLQGKAPMGQGAGPGLTPRAIATAVGEKTQTLTLDQIPSHTHVPNASNATSGGVDDPTNAVWGARGNVPATNRAYSATANTDMNPLALSPIGGGKPHNNMQPYLVLNFIIALEGVFPPKS</sequence>
<organism evidence="3 4">
    <name type="scientific">Paenibacillus septentrionalis</name>
    <dbReference type="NCBI Taxonomy" id="429342"/>
    <lineage>
        <taxon>Bacteria</taxon>
        <taxon>Bacillati</taxon>
        <taxon>Bacillota</taxon>
        <taxon>Bacilli</taxon>
        <taxon>Bacillales</taxon>
        <taxon>Paenibacillaceae</taxon>
        <taxon>Paenibacillus</taxon>
    </lineage>
</organism>
<reference evidence="4" key="1">
    <citation type="journal article" date="2019" name="Int. J. Syst. Evol. Microbiol.">
        <title>The Global Catalogue of Microorganisms (GCM) 10K type strain sequencing project: providing services to taxonomists for standard genome sequencing and annotation.</title>
        <authorList>
            <consortium name="The Broad Institute Genomics Platform"/>
            <consortium name="The Broad Institute Genome Sequencing Center for Infectious Disease"/>
            <person name="Wu L."/>
            <person name="Ma J."/>
        </authorList>
    </citation>
    <scope>NUCLEOTIDE SEQUENCE [LARGE SCALE GENOMIC DNA]</scope>
    <source>
        <strain evidence="4">PCU 280</strain>
    </source>
</reference>
<feature type="domain" description="Phage tail collar" evidence="2">
    <location>
        <begin position="6"/>
        <end position="62"/>
    </location>
</feature>
<accession>A0ABW1V1T5</accession>
<dbReference type="EMBL" id="JBHSTE010000001">
    <property type="protein sequence ID" value="MFC6331801.1"/>
    <property type="molecule type" value="Genomic_DNA"/>
</dbReference>
<dbReference type="Pfam" id="PF07484">
    <property type="entry name" value="Collar"/>
    <property type="match status" value="1"/>
</dbReference>
<proteinExistence type="predicted"/>
<keyword evidence="4" id="KW-1185">Reference proteome</keyword>
<gene>
    <name evidence="3" type="ORF">ACFP56_04135</name>
</gene>
<comment type="caution">
    <text evidence="3">The sequence shown here is derived from an EMBL/GenBank/DDBJ whole genome shotgun (WGS) entry which is preliminary data.</text>
</comment>
<dbReference type="Gene3D" id="3.90.1340.10">
    <property type="entry name" value="Phage tail collar domain"/>
    <property type="match status" value="1"/>
</dbReference>
<dbReference type="InterPro" id="IPR037053">
    <property type="entry name" value="Phage_tail_collar_dom_sf"/>
</dbReference>
<evidence type="ECO:0000313" key="3">
    <source>
        <dbReference type="EMBL" id="MFC6331801.1"/>
    </source>
</evidence>
<dbReference type="Proteomes" id="UP001596233">
    <property type="component" value="Unassembled WGS sequence"/>
</dbReference>